<name>A0A6J5LAB7_9CAUD</name>
<accession>A0A6J5LAB7</accession>
<protein>
    <submittedName>
        <fullName evidence="1">Uncharacterized protein</fullName>
    </submittedName>
</protein>
<gene>
    <name evidence="1" type="ORF">UFOVP116_233</name>
</gene>
<dbReference type="EMBL" id="LR796237">
    <property type="protein sequence ID" value="CAB4130027.1"/>
    <property type="molecule type" value="Genomic_DNA"/>
</dbReference>
<sequence length="84" mass="9678">MGNAICNQVGITIVTSRFDREMACVYEMYAMEPLDSITLKHMNAHAQARVPGPYRLIEWADGSIAVRFEWDSDEQQVLWSLTWL</sequence>
<proteinExistence type="predicted"/>
<organism evidence="1">
    <name type="scientific">uncultured Caudovirales phage</name>
    <dbReference type="NCBI Taxonomy" id="2100421"/>
    <lineage>
        <taxon>Viruses</taxon>
        <taxon>Duplodnaviria</taxon>
        <taxon>Heunggongvirae</taxon>
        <taxon>Uroviricota</taxon>
        <taxon>Caudoviricetes</taxon>
        <taxon>Peduoviridae</taxon>
        <taxon>Maltschvirus</taxon>
        <taxon>Maltschvirus maltsch</taxon>
    </lineage>
</organism>
<reference evidence="1" key="1">
    <citation type="submission" date="2020-04" db="EMBL/GenBank/DDBJ databases">
        <authorList>
            <person name="Chiriac C."/>
            <person name="Salcher M."/>
            <person name="Ghai R."/>
            <person name="Kavagutti S V."/>
        </authorList>
    </citation>
    <scope>NUCLEOTIDE SEQUENCE</scope>
</reference>
<evidence type="ECO:0000313" key="1">
    <source>
        <dbReference type="EMBL" id="CAB4130027.1"/>
    </source>
</evidence>